<gene>
    <name evidence="1" type="ORF">M409DRAFT_22192</name>
</gene>
<evidence type="ECO:0000313" key="1">
    <source>
        <dbReference type="EMBL" id="KAF2167381.1"/>
    </source>
</evidence>
<name>A0A6A6CK17_ZASCE</name>
<protein>
    <submittedName>
        <fullName evidence="1">Uncharacterized protein</fullName>
    </submittedName>
</protein>
<keyword evidence="2" id="KW-1185">Reference proteome</keyword>
<organism evidence="1 2">
    <name type="scientific">Zasmidium cellare ATCC 36951</name>
    <dbReference type="NCBI Taxonomy" id="1080233"/>
    <lineage>
        <taxon>Eukaryota</taxon>
        <taxon>Fungi</taxon>
        <taxon>Dikarya</taxon>
        <taxon>Ascomycota</taxon>
        <taxon>Pezizomycotina</taxon>
        <taxon>Dothideomycetes</taxon>
        <taxon>Dothideomycetidae</taxon>
        <taxon>Mycosphaerellales</taxon>
        <taxon>Mycosphaerellaceae</taxon>
        <taxon>Zasmidium</taxon>
    </lineage>
</organism>
<proteinExistence type="predicted"/>
<dbReference type="AlphaFoldDB" id="A0A6A6CK17"/>
<dbReference type="Proteomes" id="UP000799537">
    <property type="component" value="Unassembled WGS sequence"/>
</dbReference>
<accession>A0A6A6CK17</accession>
<dbReference type="RefSeq" id="XP_033668270.1">
    <property type="nucleotide sequence ID" value="XM_033806225.1"/>
</dbReference>
<dbReference type="GeneID" id="54559497"/>
<reference evidence="1" key="1">
    <citation type="journal article" date="2020" name="Stud. Mycol.">
        <title>101 Dothideomycetes genomes: a test case for predicting lifestyles and emergence of pathogens.</title>
        <authorList>
            <person name="Haridas S."/>
            <person name="Albert R."/>
            <person name="Binder M."/>
            <person name="Bloem J."/>
            <person name="Labutti K."/>
            <person name="Salamov A."/>
            <person name="Andreopoulos B."/>
            <person name="Baker S."/>
            <person name="Barry K."/>
            <person name="Bills G."/>
            <person name="Bluhm B."/>
            <person name="Cannon C."/>
            <person name="Castanera R."/>
            <person name="Culley D."/>
            <person name="Daum C."/>
            <person name="Ezra D."/>
            <person name="Gonzalez J."/>
            <person name="Henrissat B."/>
            <person name="Kuo A."/>
            <person name="Liang C."/>
            <person name="Lipzen A."/>
            <person name="Lutzoni F."/>
            <person name="Magnuson J."/>
            <person name="Mondo S."/>
            <person name="Nolan M."/>
            <person name="Ohm R."/>
            <person name="Pangilinan J."/>
            <person name="Park H.-J."/>
            <person name="Ramirez L."/>
            <person name="Alfaro M."/>
            <person name="Sun H."/>
            <person name="Tritt A."/>
            <person name="Yoshinaga Y."/>
            <person name="Zwiers L.-H."/>
            <person name="Turgeon B."/>
            <person name="Goodwin S."/>
            <person name="Spatafora J."/>
            <person name="Crous P."/>
            <person name="Grigoriev I."/>
        </authorList>
    </citation>
    <scope>NUCLEOTIDE SEQUENCE</scope>
    <source>
        <strain evidence="1">ATCC 36951</strain>
    </source>
</reference>
<evidence type="ECO:0000313" key="2">
    <source>
        <dbReference type="Proteomes" id="UP000799537"/>
    </source>
</evidence>
<dbReference type="EMBL" id="ML993593">
    <property type="protein sequence ID" value="KAF2167381.1"/>
    <property type="molecule type" value="Genomic_DNA"/>
</dbReference>
<sequence>MKSGLPHFELPAFSFPGYWTIVLGLQDTVERRERHQIDLMSCKTLLLSIEPTLRRASFPRAGNSRPYITPAFSIQTLNDISKMDENKRRARECLTRARKTLLESEESVFVRKVEAAMKRIFDITPLMRANNTTSTTTTTTTAEIPNSTNQQALRCMLQAWDYFELVDDYTSADLVKALAEEIFGGDAWGSAIQAYVEEDAITKHQGEVD</sequence>